<evidence type="ECO:0000313" key="1">
    <source>
        <dbReference type="EMBL" id="HAU4355302.1"/>
    </source>
</evidence>
<dbReference type="EMBL" id="DACXIC010000002">
    <property type="protein sequence ID" value="HAU4355302.1"/>
    <property type="molecule type" value="Genomic_DNA"/>
</dbReference>
<evidence type="ECO:0000313" key="4">
    <source>
        <dbReference type="Proteomes" id="UP000868497"/>
    </source>
</evidence>
<keyword evidence="3" id="KW-1185">Reference proteome</keyword>
<reference evidence="1" key="1">
    <citation type="journal article" date="2018" name="Genome Biol.">
        <title>SKESA: strategic k-mer extension for scrupulous assemblies.</title>
        <authorList>
            <person name="Souvorov A."/>
            <person name="Agarwala R."/>
            <person name="Lipman D.J."/>
        </authorList>
    </citation>
    <scope>NUCLEOTIDE SEQUENCE</scope>
    <source>
        <strain evidence="1">AUSMDU00005748</strain>
    </source>
</reference>
<dbReference type="Proteomes" id="UP000868497">
    <property type="component" value="Unassembled WGS sequence"/>
</dbReference>
<gene>
    <name evidence="1" type="ORF">F6W21_03040</name>
    <name evidence="2" type="ORF">J7S78_13040</name>
</gene>
<reference evidence="2 3" key="3">
    <citation type="submission" date="2021-03" db="EMBL/GenBank/DDBJ databases">
        <authorList>
            <person name="Stanton E."/>
        </authorList>
    </citation>
    <scope>NUCLEOTIDE SEQUENCE [LARGE SCALE GENOMIC DNA]</scope>
    <source>
        <strain evidence="2 3">2020EL-00037</strain>
    </source>
</reference>
<proteinExistence type="predicted"/>
<evidence type="ECO:0000313" key="2">
    <source>
        <dbReference type="EMBL" id="MBQ0600717.1"/>
    </source>
</evidence>
<accession>A0AAD3UGL1</accession>
<evidence type="ECO:0000313" key="3">
    <source>
        <dbReference type="Proteomes" id="UP000673434"/>
    </source>
</evidence>
<organism evidence="1 4">
    <name type="scientific">Klebsiella oxytoca</name>
    <dbReference type="NCBI Taxonomy" id="571"/>
    <lineage>
        <taxon>Bacteria</taxon>
        <taxon>Pseudomonadati</taxon>
        <taxon>Pseudomonadota</taxon>
        <taxon>Gammaproteobacteria</taxon>
        <taxon>Enterobacterales</taxon>
        <taxon>Enterobacteriaceae</taxon>
        <taxon>Klebsiella/Raoultella group</taxon>
        <taxon>Klebsiella</taxon>
    </lineage>
</organism>
<protein>
    <submittedName>
        <fullName evidence="1">Uncharacterized protein</fullName>
    </submittedName>
</protein>
<sequence length="110" mass="11279">MKELTIGEMESISGGFNLVDFATSITSLVVNAGSGFSDFITTAGATIANAIINGTVELGKFLTGASDWSEYLSASHAGLNDALSALSNSWSSFAGEMAADWGAFSKNLTA</sequence>
<dbReference type="AlphaFoldDB" id="A0AAD3UGL1"/>
<dbReference type="EMBL" id="JAGKON010000012">
    <property type="protein sequence ID" value="MBQ0600717.1"/>
    <property type="molecule type" value="Genomic_DNA"/>
</dbReference>
<dbReference type="Proteomes" id="UP000673434">
    <property type="component" value="Unassembled WGS sequence"/>
</dbReference>
<comment type="caution">
    <text evidence="1">The sequence shown here is derived from an EMBL/GenBank/DDBJ whole genome shotgun (WGS) entry which is preliminary data.</text>
</comment>
<dbReference type="RefSeq" id="WP_004111016.1">
    <property type="nucleotide sequence ID" value="NZ_ABJALA020000009.1"/>
</dbReference>
<reference evidence="1" key="2">
    <citation type="submission" date="2019-09" db="EMBL/GenBank/DDBJ databases">
        <authorList>
            <consortium name="NCBI Pathogen Detection Project"/>
        </authorList>
    </citation>
    <scope>NUCLEOTIDE SEQUENCE</scope>
    <source>
        <strain evidence="1">AUSMDU00005748</strain>
    </source>
</reference>
<name>A0AAD3UGL1_KLEOX</name>